<sequence length="160" mass="16826">MRVYLPALGSDLSAGRPPVRSGFAAAPERGAAPDDIEVLEDDAQTEAALASLELLREAPPGERSSRVVLAADAPVTTAGEKGASRVVRVEPGTLGWGDVAAFLIDEDGAAEAVRAVLRAGDQGAADRAVADLWEHPLEWFDISERDALAAAWFPGRRDRG</sequence>
<dbReference type="Proteomes" id="UP001596527">
    <property type="component" value="Unassembled WGS sequence"/>
</dbReference>
<comment type="caution">
    <text evidence="1">The sequence shown here is derived from an EMBL/GenBank/DDBJ whole genome shotgun (WGS) entry which is preliminary data.</text>
</comment>
<protein>
    <submittedName>
        <fullName evidence="1">DUF6912 family protein</fullName>
    </submittedName>
</protein>
<accession>A0ABW2SK06</accession>
<dbReference type="Pfam" id="PF21853">
    <property type="entry name" value="DUF6912"/>
    <property type="match status" value="1"/>
</dbReference>
<evidence type="ECO:0000313" key="1">
    <source>
        <dbReference type="EMBL" id="MFC7580185.1"/>
    </source>
</evidence>
<dbReference type="RefSeq" id="WP_380971957.1">
    <property type="nucleotide sequence ID" value="NZ_JBHTEF010000001.1"/>
</dbReference>
<keyword evidence="2" id="KW-1185">Reference proteome</keyword>
<proteinExistence type="predicted"/>
<evidence type="ECO:0000313" key="2">
    <source>
        <dbReference type="Proteomes" id="UP001596527"/>
    </source>
</evidence>
<dbReference type="InterPro" id="IPR054206">
    <property type="entry name" value="DUF6912"/>
</dbReference>
<organism evidence="1 2">
    <name type="scientific">Schaalia naturae</name>
    <dbReference type="NCBI Taxonomy" id="635203"/>
    <lineage>
        <taxon>Bacteria</taxon>
        <taxon>Bacillati</taxon>
        <taxon>Actinomycetota</taxon>
        <taxon>Actinomycetes</taxon>
        <taxon>Actinomycetales</taxon>
        <taxon>Actinomycetaceae</taxon>
        <taxon>Schaalia</taxon>
    </lineage>
</organism>
<reference evidence="2" key="1">
    <citation type="journal article" date="2019" name="Int. J. Syst. Evol. Microbiol.">
        <title>The Global Catalogue of Microorganisms (GCM) 10K type strain sequencing project: providing services to taxonomists for standard genome sequencing and annotation.</title>
        <authorList>
            <consortium name="The Broad Institute Genomics Platform"/>
            <consortium name="The Broad Institute Genome Sequencing Center for Infectious Disease"/>
            <person name="Wu L."/>
            <person name="Ma J."/>
        </authorList>
    </citation>
    <scope>NUCLEOTIDE SEQUENCE [LARGE SCALE GENOMIC DNA]</scope>
    <source>
        <strain evidence="2">CCUG 56698</strain>
    </source>
</reference>
<dbReference type="EMBL" id="JBHTEF010000001">
    <property type="protein sequence ID" value="MFC7580185.1"/>
    <property type="molecule type" value="Genomic_DNA"/>
</dbReference>
<gene>
    <name evidence="1" type="ORF">ACFQWG_02975</name>
</gene>
<name>A0ABW2SK06_9ACTO</name>